<evidence type="ECO:0000256" key="1">
    <source>
        <dbReference type="SAM" id="MobiDB-lite"/>
    </source>
</evidence>
<dbReference type="AlphaFoldDB" id="K0SM52"/>
<accession>K0SM52</accession>
<proteinExistence type="predicted"/>
<dbReference type="Proteomes" id="UP000266841">
    <property type="component" value="Unassembled WGS sequence"/>
</dbReference>
<comment type="caution">
    <text evidence="2">The sequence shown here is derived from an EMBL/GenBank/DDBJ whole genome shotgun (WGS) entry which is preliminary data.</text>
</comment>
<organism evidence="2 3">
    <name type="scientific">Thalassiosira oceanica</name>
    <name type="common">Marine diatom</name>
    <dbReference type="NCBI Taxonomy" id="159749"/>
    <lineage>
        <taxon>Eukaryota</taxon>
        <taxon>Sar</taxon>
        <taxon>Stramenopiles</taxon>
        <taxon>Ochrophyta</taxon>
        <taxon>Bacillariophyta</taxon>
        <taxon>Coscinodiscophyceae</taxon>
        <taxon>Thalassiosirophycidae</taxon>
        <taxon>Thalassiosirales</taxon>
        <taxon>Thalassiosiraceae</taxon>
        <taxon>Thalassiosira</taxon>
    </lineage>
</organism>
<reference evidence="2 3" key="1">
    <citation type="journal article" date="2012" name="Genome Biol.">
        <title>Genome and low-iron response of an oceanic diatom adapted to chronic iron limitation.</title>
        <authorList>
            <person name="Lommer M."/>
            <person name="Specht M."/>
            <person name="Roy A.S."/>
            <person name="Kraemer L."/>
            <person name="Andreson R."/>
            <person name="Gutowska M.A."/>
            <person name="Wolf J."/>
            <person name="Bergner S.V."/>
            <person name="Schilhabel M.B."/>
            <person name="Klostermeier U.C."/>
            <person name="Beiko R.G."/>
            <person name="Rosenstiel P."/>
            <person name="Hippler M."/>
            <person name="Laroche J."/>
        </authorList>
    </citation>
    <scope>NUCLEOTIDE SEQUENCE [LARGE SCALE GENOMIC DNA]</scope>
    <source>
        <strain evidence="2 3">CCMP1005</strain>
    </source>
</reference>
<sequence>MVFYAAPHHFGFLRSADLPCFALVLWLRIVVQLGKSLAGGGSFLGLQFKHSLGTSNGGRERSPGAGNGAWTDLIRWVVCISGWKFRDGVQPEERLLMLRLAAKKREVVTTSQIGHTSAASRGGSMPKPPVAAKMEATVGS</sequence>
<protein>
    <submittedName>
        <fullName evidence="2">Uncharacterized protein</fullName>
    </submittedName>
</protein>
<name>K0SM52_THAOC</name>
<feature type="region of interest" description="Disordered" evidence="1">
    <location>
        <begin position="112"/>
        <end position="140"/>
    </location>
</feature>
<evidence type="ECO:0000313" key="2">
    <source>
        <dbReference type="EMBL" id="EJK67383.1"/>
    </source>
</evidence>
<evidence type="ECO:0000313" key="3">
    <source>
        <dbReference type="Proteomes" id="UP000266841"/>
    </source>
</evidence>
<keyword evidence="3" id="KW-1185">Reference proteome</keyword>
<dbReference type="EMBL" id="AGNL01013207">
    <property type="protein sequence ID" value="EJK67383.1"/>
    <property type="molecule type" value="Genomic_DNA"/>
</dbReference>
<gene>
    <name evidence="2" type="ORF">THAOC_11592</name>
</gene>